<keyword evidence="4" id="KW-1185">Reference proteome</keyword>
<dbReference type="PANTHER" id="PTHR47584">
    <property type="match status" value="1"/>
</dbReference>
<feature type="domain" description="Myb/SANT-like" evidence="2">
    <location>
        <begin position="25"/>
        <end position="118"/>
    </location>
</feature>
<dbReference type="InterPro" id="IPR045026">
    <property type="entry name" value="LIMYB"/>
</dbReference>
<comment type="caution">
    <text evidence="3">The sequence shown here is derived from an EMBL/GenBank/DDBJ whole genome shotgun (WGS) entry which is preliminary data.</text>
</comment>
<reference evidence="3" key="1">
    <citation type="submission" date="2019-10" db="EMBL/GenBank/DDBJ databases">
        <authorList>
            <person name="Zhang R."/>
            <person name="Pan Y."/>
            <person name="Wang J."/>
            <person name="Ma R."/>
            <person name="Yu S."/>
        </authorList>
    </citation>
    <scope>NUCLEOTIDE SEQUENCE</scope>
    <source>
        <strain evidence="3">LA-IB0</strain>
        <tissue evidence="3">Leaf</tissue>
    </source>
</reference>
<evidence type="ECO:0000313" key="4">
    <source>
        <dbReference type="Proteomes" id="UP000826271"/>
    </source>
</evidence>
<dbReference type="PANTHER" id="PTHR47584:SF14">
    <property type="entry name" value="L10-INTERACTING MYB DOMAIN-CONTAINING PROTEIN-LIKE"/>
    <property type="match status" value="1"/>
</dbReference>
<dbReference type="EMBL" id="WHWC01000005">
    <property type="protein sequence ID" value="KAG8382674.1"/>
    <property type="molecule type" value="Genomic_DNA"/>
</dbReference>
<dbReference type="Pfam" id="PF12776">
    <property type="entry name" value="Myb_DNA-bind_3"/>
    <property type="match status" value="1"/>
</dbReference>
<feature type="region of interest" description="Disordered" evidence="1">
    <location>
        <begin position="1"/>
        <end position="23"/>
    </location>
</feature>
<evidence type="ECO:0000259" key="2">
    <source>
        <dbReference type="Pfam" id="PF12776"/>
    </source>
</evidence>
<dbReference type="InterPro" id="IPR024752">
    <property type="entry name" value="Myb/SANT-like_dom"/>
</dbReference>
<gene>
    <name evidence="3" type="ORF">BUALT_Bualt05G0101800</name>
</gene>
<dbReference type="Proteomes" id="UP000826271">
    <property type="component" value="Unassembled WGS sequence"/>
</dbReference>
<protein>
    <recommendedName>
        <fullName evidence="2">Myb/SANT-like domain-containing protein</fullName>
    </recommendedName>
</protein>
<accession>A0AAV6XJJ9</accession>
<organism evidence="3 4">
    <name type="scientific">Buddleja alternifolia</name>
    <dbReference type="NCBI Taxonomy" id="168488"/>
    <lineage>
        <taxon>Eukaryota</taxon>
        <taxon>Viridiplantae</taxon>
        <taxon>Streptophyta</taxon>
        <taxon>Embryophyta</taxon>
        <taxon>Tracheophyta</taxon>
        <taxon>Spermatophyta</taxon>
        <taxon>Magnoliopsida</taxon>
        <taxon>eudicotyledons</taxon>
        <taxon>Gunneridae</taxon>
        <taxon>Pentapetalae</taxon>
        <taxon>asterids</taxon>
        <taxon>lamiids</taxon>
        <taxon>Lamiales</taxon>
        <taxon>Scrophulariaceae</taxon>
        <taxon>Buddlejeae</taxon>
        <taxon>Buddleja</taxon>
    </lineage>
</organism>
<feature type="compositionally biased region" description="Basic and acidic residues" evidence="1">
    <location>
        <begin position="7"/>
        <end position="16"/>
    </location>
</feature>
<evidence type="ECO:0000256" key="1">
    <source>
        <dbReference type="SAM" id="MobiDB-lite"/>
    </source>
</evidence>
<proteinExistence type="predicted"/>
<name>A0AAV6XJJ9_9LAMI</name>
<sequence length="221" mass="25302">MPRGKGKNNEVDDTKSKRNRANVAKWPAPSERFFIEICYEQFIQGQLLSPTFSNYVWGQICDRLNQAVALFYMYTPLQLQGKWNRCKLVWKVFHGWMTTHTGLGWDPETNIVTGPDDVLASFASSLKDGDKIIEVGLQCYDMCTEMFRTTVAKRSMARSSTQFALEDEEEDIGTRETSGHSRVRGRSLFEDVSMGCNSGGQVQVVRLFRVRMCWIQESVDQ</sequence>
<evidence type="ECO:0000313" key="3">
    <source>
        <dbReference type="EMBL" id="KAG8382674.1"/>
    </source>
</evidence>
<dbReference type="AlphaFoldDB" id="A0AAV6XJJ9"/>